<comment type="caution">
    <text evidence="3">The sequence shown here is derived from an EMBL/GenBank/DDBJ whole genome shotgun (WGS) entry which is preliminary data.</text>
</comment>
<dbReference type="EMBL" id="JAAALK010000286">
    <property type="protein sequence ID" value="KAG8062218.1"/>
    <property type="molecule type" value="Genomic_DNA"/>
</dbReference>
<reference evidence="3" key="1">
    <citation type="journal article" date="2021" name="bioRxiv">
        <title>Whole Genome Assembly and Annotation of Northern Wild Rice, Zizania palustris L., Supports a Whole Genome Duplication in the Zizania Genus.</title>
        <authorList>
            <person name="Haas M."/>
            <person name="Kono T."/>
            <person name="Macchietto M."/>
            <person name="Millas R."/>
            <person name="McGilp L."/>
            <person name="Shao M."/>
            <person name="Duquette J."/>
            <person name="Hirsch C.N."/>
            <person name="Kimball J."/>
        </authorList>
    </citation>
    <scope>NUCLEOTIDE SEQUENCE</scope>
    <source>
        <tissue evidence="3">Fresh leaf tissue</tissue>
    </source>
</reference>
<feature type="region of interest" description="Disordered" evidence="1">
    <location>
        <begin position="16"/>
        <end position="38"/>
    </location>
</feature>
<name>A0A8J5S225_ZIZPA</name>
<accession>A0A8J5S225</accession>
<evidence type="ECO:0000313" key="3">
    <source>
        <dbReference type="EMBL" id="KAG8062218.1"/>
    </source>
</evidence>
<feature type="transmembrane region" description="Helical" evidence="2">
    <location>
        <begin position="180"/>
        <end position="198"/>
    </location>
</feature>
<feature type="transmembrane region" description="Helical" evidence="2">
    <location>
        <begin position="205"/>
        <end position="224"/>
    </location>
</feature>
<keyword evidence="4" id="KW-1185">Reference proteome</keyword>
<keyword evidence="2" id="KW-1133">Transmembrane helix</keyword>
<dbReference type="Proteomes" id="UP000729402">
    <property type="component" value="Unassembled WGS sequence"/>
</dbReference>
<dbReference type="PANTHER" id="PTHR36046">
    <property type="entry name" value="PROTEIN, PUTATIVE-RELATED"/>
    <property type="match status" value="1"/>
</dbReference>
<evidence type="ECO:0000313" key="4">
    <source>
        <dbReference type="Proteomes" id="UP000729402"/>
    </source>
</evidence>
<dbReference type="OrthoDB" id="1747990at2759"/>
<keyword evidence="2" id="KW-0812">Transmembrane</keyword>
<evidence type="ECO:0000256" key="2">
    <source>
        <dbReference type="SAM" id="Phobius"/>
    </source>
</evidence>
<protein>
    <submittedName>
        <fullName evidence="3">Uncharacterized protein</fullName>
    </submittedName>
</protein>
<evidence type="ECO:0000256" key="1">
    <source>
        <dbReference type="SAM" id="MobiDB-lite"/>
    </source>
</evidence>
<organism evidence="3 4">
    <name type="scientific">Zizania palustris</name>
    <name type="common">Northern wild rice</name>
    <dbReference type="NCBI Taxonomy" id="103762"/>
    <lineage>
        <taxon>Eukaryota</taxon>
        <taxon>Viridiplantae</taxon>
        <taxon>Streptophyta</taxon>
        <taxon>Embryophyta</taxon>
        <taxon>Tracheophyta</taxon>
        <taxon>Spermatophyta</taxon>
        <taxon>Magnoliopsida</taxon>
        <taxon>Liliopsida</taxon>
        <taxon>Poales</taxon>
        <taxon>Poaceae</taxon>
        <taxon>BOP clade</taxon>
        <taxon>Oryzoideae</taxon>
        <taxon>Oryzeae</taxon>
        <taxon>Zizaniinae</taxon>
        <taxon>Zizania</taxon>
    </lineage>
</organism>
<dbReference type="AlphaFoldDB" id="A0A8J5S225"/>
<proteinExistence type="predicted"/>
<reference evidence="3" key="2">
    <citation type="submission" date="2021-02" db="EMBL/GenBank/DDBJ databases">
        <authorList>
            <person name="Kimball J.A."/>
            <person name="Haas M.W."/>
            <person name="Macchietto M."/>
            <person name="Kono T."/>
            <person name="Duquette J."/>
            <person name="Shao M."/>
        </authorList>
    </citation>
    <scope>NUCLEOTIDE SEQUENCE</scope>
    <source>
        <tissue evidence="3">Fresh leaf tissue</tissue>
    </source>
</reference>
<dbReference type="PANTHER" id="PTHR36046:SF1">
    <property type="entry name" value="DUF6737 DOMAIN-CONTAINING PROTEIN"/>
    <property type="match status" value="1"/>
</dbReference>
<feature type="transmembrane region" description="Helical" evidence="2">
    <location>
        <begin position="113"/>
        <end position="134"/>
    </location>
</feature>
<gene>
    <name evidence="3" type="ORF">GUJ93_ZPchr0003g16908</name>
</gene>
<dbReference type="GO" id="GO:0009507">
    <property type="term" value="C:chloroplast"/>
    <property type="evidence" value="ECO:0007669"/>
    <property type="project" value="TreeGrafter"/>
</dbReference>
<sequence>MGALCLLPSAPPSCSCGGAGSPSRAPKPAGPAPFASYSGAAASGRRLQLVGRRRRAGLARGGERQGRKGDGAEFFGDDGVVEDMDGYLNYLSLEYDSVWDTKPSCSNRKFLNLQGASLGTIFLSGTVVIAGSWLPIHSVVITAGVSFVICGMVVHISLFLPQLGVPVWGGGDGDGALEMAVTIIFNALLLVFMVKLFFAMFQMKLVVIVFYLVVLIFAMSFSAGRRESSF</sequence>
<keyword evidence="2" id="KW-0472">Membrane</keyword>
<feature type="transmembrane region" description="Helical" evidence="2">
    <location>
        <begin position="139"/>
        <end position="160"/>
    </location>
</feature>